<dbReference type="AlphaFoldDB" id="A0A915YDR3"/>
<dbReference type="GO" id="GO:0009088">
    <property type="term" value="P:threonine biosynthetic process"/>
    <property type="evidence" value="ECO:0007669"/>
    <property type="project" value="UniProtKB-UniRule"/>
</dbReference>
<dbReference type="Pfam" id="PF00288">
    <property type="entry name" value="GHMP_kinases_N"/>
    <property type="match status" value="1"/>
</dbReference>
<dbReference type="Pfam" id="PF08544">
    <property type="entry name" value="GHMP_kinases_C"/>
    <property type="match status" value="1"/>
</dbReference>
<sequence length="312" mass="33207">MMKKISAFAPATIANFSVGFDVLGLALDSIGDTVEVVLNNETENKIKEIVGGSDLPTNIEKNCCSVVIRKMQERLDDFRGVDIRIKKGFKSGSGLGSSSASSAAAAYAYNELIGSPFSEQELVAFAAEGERVACGAAHADNVAPAIMGGLVLVRAHDPIDVISLPIPKNLYAILLFPDVKINTADSREVMNKNISLDKACSQWANLGAFISSLYQNDLELLSKSMQDFVAEPVRSLFIPKFQALKKAALENKALGFGISGSGPSVFALASSKASAQTIQKALLDQFEGSSVKTMSFIESLDGNQGARIIESF</sequence>
<dbReference type="HAMAP" id="MF_00384">
    <property type="entry name" value="Homoser_kinase"/>
    <property type="match status" value="1"/>
</dbReference>
<dbReference type="InterPro" id="IPR013750">
    <property type="entry name" value="GHMP_kinase_C_dom"/>
</dbReference>
<protein>
    <recommendedName>
        <fullName evidence="7 8">Homoserine kinase</fullName>
        <shortName evidence="7">HK</shortName>
        <shortName evidence="7">HSK</shortName>
        <ecNumber evidence="7 8">2.7.1.39</ecNumber>
    </recommendedName>
</protein>
<dbReference type="EMBL" id="AP026867">
    <property type="protein sequence ID" value="BDS11163.1"/>
    <property type="molecule type" value="Genomic_DNA"/>
</dbReference>
<feature type="binding site" evidence="7">
    <location>
        <begin position="90"/>
        <end position="100"/>
    </location>
    <ligand>
        <name>ATP</name>
        <dbReference type="ChEBI" id="CHEBI:30616"/>
    </ligand>
</feature>
<evidence type="ECO:0000256" key="5">
    <source>
        <dbReference type="ARBA" id="ARBA00022777"/>
    </source>
</evidence>
<gene>
    <name evidence="7" type="primary">thrB</name>
    <name evidence="11" type="ORF">AsAng_0018740</name>
</gene>
<comment type="subcellular location">
    <subcellularLocation>
        <location evidence="7">Cytoplasm</location>
    </subcellularLocation>
</comment>
<dbReference type="PRINTS" id="PR00958">
    <property type="entry name" value="HOMSERKINASE"/>
</dbReference>
<evidence type="ECO:0000256" key="3">
    <source>
        <dbReference type="ARBA" id="ARBA00022697"/>
    </source>
</evidence>
<keyword evidence="2 7" id="KW-0808">Transferase</keyword>
<evidence type="ECO:0000256" key="2">
    <source>
        <dbReference type="ARBA" id="ARBA00022679"/>
    </source>
</evidence>
<dbReference type="NCBIfam" id="TIGR00191">
    <property type="entry name" value="thrB"/>
    <property type="match status" value="1"/>
</dbReference>
<dbReference type="PIRSF" id="PIRSF000676">
    <property type="entry name" value="Homoser_kin"/>
    <property type="match status" value="1"/>
</dbReference>
<name>A0A915YDR3_9BACT</name>
<dbReference type="InterPro" id="IPR000870">
    <property type="entry name" value="Homoserine_kinase"/>
</dbReference>
<evidence type="ECO:0000256" key="8">
    <source>
        <dbReference type="NCBIfam" id="TIGR00191"/>
    </source>
</evidence>
<proteinExistence type="inferred from homology"/>
<dbReference type="SUPFAM" id="SSF55060">
    <property type="entry name" value="GHMP Kinase, C-terminal domain"/>
    <property type="match status" value="1"/>
</dbReference>
<dbReference type="Gene3D" id="3.30.70.890">
    <property type="entry name" value="GHMP kinase, C-terminal domain"/>
    <property type="match status" value="1"/>
</dbReference>
<organism evidence="11 12">
    <name type="scientific">Aureispira anguillae</name>
    <dbReference type="NCBI Taxonomy" id="2864201"/>
    <lineage>
        <taxon>Bacteria</taxon>
        <taxon>Pseudomonadati</taxon>
        <taxon>Bacteroidota</taxon>
        <taxon>Saprospiria</taxon>
        <taxon>Saprospirales</taxon>
        <taxon>Saprospiraceae</taxon>
        <taxon>Aureispira</taxon>
    </lineage>
</organism>
<keyword evidence="12" id="KW-1185">Reference proteome</keyword>
<evidence type="ECO:0000259" key="9">
    <source>
        <dbReference type="Pfam" id="PF00288"/>
    </source>
</evidence>
<dbReference type="GO" id="GO:0004413">
    <property type="term" value="F:homoserine kinase activity"/>
    <property type="evidence" value="ECO:0007669"/>
    <property type="project" value="UniProtKB-UniRule"/>
</dbReference>
<dbReference type="Gene3D" id="3.30.230.10">
    <property type="match status" value="1"/>
</dbReference>
<keyword evidence="3 7" id="KW-0791">Threonine biosynthesis</keyword>
<dbReference type="GO" id="GO:0005737">
    <property type="term" value="C:cytoplasm"/>
    <property type="evidence" value="ECO:0007669"/>
    <property type="project" value="UniProtKB-SubCell"/>
</dbReference>
<dbReference type="PANTHER" id="PTHR20861:SF1">
    <property type="entry name" value="HOMOSERINE KINASE"/>
    <property type="match status" value="1"/>
</dbReference>
<evidence type="ECO:0000256" key="1">
    <source>
        <dbReference type="ARBA" id="ARBA00022605"/>
    </source>
</evidence>
<keyword evidence="5 7" id="KW-0418">Kinase</keyword>
<evidence type="ECO:0000256" key="6">
    <source>
        <dbReference type="ARBA" id="ARBA00022840"/>
    </source>
</evidence>
<keyword evidence="6 7" id="KW-0067">ATP-binding</keyword>
<reference evidence="11" key="1">
    <citation type="submission" date="2022-09" db="EMBL/GenBank/DDBJ databases">
        <title>Aureispira anguillicida sp. nov., isolated from Leptocephalus of Japanese eel Anguilla japonica.</title>
        <authorList>
            <person name="Yuasa K."/>
            <person name="Mekata T."/>
            <person name="Ikunari K."/>
        </authorList>
    </citation>
    <scope>NUCLEOTIDE SEQUENCE</scope>
    <source>
        <strain evidence="11">EL160426</strain>
    </source>
</reference>
<dbReference type="RefSeq" id="WP_264792367.1">
    <property type="nucleotide sequence ID" value="NZ_AP026867.1"/>
</dbReference>
<dbReference type="InterPro" id="IPR006204">
    <property type="entry name" value="GHMP_kinase_N_dom"/>
</dbReference>
<dbReference type="PANTHER" id="PTHR20861">
    <property type="entry name" value="HOMOSERINE/4-DIPHOSPHOCYTIDYL-2-C-METHYL-D-ERYTHRITOL KINASE"/>
    <property type="match status" value="1"/>
</dbReference>
<comment type="catalytic activity">
    <reaction evidence="7">
        <text>L-homoserine + ATP = O-phospho-L-homoserine + ADP + H(+)</text>
        <dbReference type="Rhea" id="RHEA:13985"/>
        <dbReference type="ChEBI" id="CHEBI:15378"/>
        <dbReference type="ChEBI" id="CHEBI:30616"/>
        <dbReference type="ChEBI" id="CHEBI:57476"/>
        <dbReference type="ChEBI" id="CHEBI:57590"/>
        <dbReference type="ChEBI" id="CHEBI:456216"/>
        <dbReference type="EC" id="2.7.1.39"/>
    </reaction>
</comment>
<dbReference type="InterPro" id="IPR014721">
    <property type="entry name" value="Ribsml_uS5_D2-typ_fold_subgr"/>
</dbReference>
<evidence type="ECO:0000256" key="4">
    <source>
        <dbReference type="ARBA" id="ARBA00022741"/>
    </source>
</evidence>
<dbReference type="NCBIfam" id="NF002288">
    <property type="entry name" value="PRK01212.1-4"/>
    <property type="match status" value="1"/>
</dbReference>
<dbReference type="KEGG" id="aup:AsAng_0018740"/>
<feature type="domain" description="GHMP kinase N-terminal" evidence="9">
    <location>
        <begin position="67"/>
        <end position="149"/>
    </location>
</feature>
<dbReference type="GO" id="GO:0005524">
    <property type="term" value="F:ATP binding"/>
    <property type="evidence" value="ECO:0007669"/>
    <property type="project" value="UniProtKB-UniRule"/>
</dbReference>
<comment type="pathway">
    <text evidence="7">Amino-acid biosynthesis; L-threonine biosynthesis; L-threonine from L-aspartate: step 4/5.</text>
</comment>
<feature type="domain" description="GHMP kinase C-terminal" evidence="10">
    <location>
        <begin position="210"/>
        <end position="286"/>
    </location>
</feature>
<accession>A0A915YDR3</accession>
<dbReference type="Proteomes" id="UP001060919">
    <property type="component" value="Chromosome"/>
</dbReference>
<dbReference type="SUPFAM" id="SSF54211">
    <property type="entry name" value="Ribosomal protein S5 domain 2-like"/>
    <property type="match status" value="1"/>
</dbReference>
<evidence type="ECO:0000313" key="11">
    <source>
        <dbReference type="EMBL" id="BDS11163.1"/>
    </source>
</evidence>
<dbReference type="InterPro" id="IPR036554">
    <property type="entry name" value="GHMP_kinase_C_sf"/>
</dbReference>
<comment type="similarity">
    <text evidence="7">Belongs to the GHMP kinase family. Homoserine kinase subfamily.</text>
</comment>
<dbReference type="EC" id="2.7.1.39" evidence="7 8"/>
<evidence type="ECO:0000256" key="7">
    <source>
        <dbReference type="HAMAP-Rule" id="MF_00384"/>
    </source>
</evidence>
<keyword evidence="4 7" id="KW-0547">Nucleotide-binding</keyword>
<evidence type="ECO:0000259" key="10">
    <source>
        <dbReference type="Pfam" id="PF08544"/>
    </source>
</evidence>
<keyword evidence="7" id="KW-0963">Cytoplasm</keyword>
<comment type="function">
    <text evidence="7">Catalyzes the ATP-dependent phosphorylation of L-homoserine to L-homoserine phosphate.</text>
</comment>
<dbReference type="InterPro" id="IPR020568">
    <property type="entry name" value="Ribosomal_Su5_D2-typ_SF"/>
</dbReference>
<evidence type="ECO:0000313" key="12">
    <source>
        <dbReference type="Proteomes" id="UP001060919"/>
    </source>
</evidence>
<keyword evidence="1 7" id="KW-0028">Amino-acid biosynthesis</keyword>